<keyword evidence="7" id="KW-0812">Transmembrane</keyword>
<dbReference type="InterPro" id="IPR012336">
    <property type="entry name" value="Thioredoxin-like_fold"/>
</dbReference>
<evidence type="ECO:0000256" key="6">
    <source>
        <dbReference type="SAM" id="MobiDB-lite"/>
    </source>
</evidence>
<evidence type="ECO:0000313" key="9">
    <source>
        <dbReference type="EMBL" id="OGM94174.1"/>
    </source>
</evidence>
<feature type="region of interest" description="Disordered" evidence="6">
    <location>
        <begin position="1"/>
        <end position="23"/>
    </location>
</feature>
<keyword evidence="7" id="KW-0472">Membrane</keyword>
<dbReference type="Pfam" id="PF13462">
    <property type="entry name" value="Thioredoxin_4"/>
    <property type="match status" value="1"/>
</dbReference>
<comment type="similarity">
    <text evidence="1">Belongs to the thioredoxin family. DsbA subfamily.</text>
</comment>
<comment type="caution">
    <text evidence="9">The sequence shown here is derived from an EMBL/GenBank/DDBJ whole genome shotgun (WGS) entry which is preliminary data.</text>
</comment>
<keyword evidence="4" id="KW-1015">Disulfide bond</keyword>
<keyword evidence="7" id="KW-1133">Transmembrane helix</keyword>
<feature type="domain" description="Thioredoxin-like fold" evidence="8">
    <location>
        <begin position="76"/>
        <end position="262"/>
    </location>
</feature>
<gene>
    <name evidence="9" type="ORF">A2610_02605</name>
</gene>
<dbReference type="GO" id="GO:0016491">
    <property type="term" value="F:oxidoreductase activity"/>
    <property type="evidence" value="ECO:0007669"/>
    <property type="project" value="UniProtKB-KW"/>
</dbReference>
<evidence type="ECO:0000256" key="2">
    <source>
        <dbReference type="ARBA" id="ARBA00022729"/>
    </source>
</evidence>
<dbReference type="PANTHER" id="PTHR13887">
    <property type="entry name" value="GLUTATHIONE S-TRANSFERASE KAPPA"/>
    <property type="match status" value="1"/>
</dbReference>
<feature type="transmembrane region" description="Helical" evidence="7">
    <location>
        <begin position="32"/>
        <end position="52"/>
    </location>
</feature>
<proteinExistence type="inferred from homology"/>
<name>A0A1F8DZZ5_9BACT</name>
<evidence type="ECO:0000313" key="10">
    <source>
        <dbReference type="Proteomes" id="UP000179057"/>
    </source>
</evidence>
<accession>A0A1F8DZZ5</accession>
<dbReference type="AlphaFoldDB" id="A0A1F8DZZ5"/>
<evidence type="ECO:0000256" key="5">
    <source>
        <dbReference type="ARBA" id="ARBA00023284"/>
    </source>
</evidence>
<sequence>MEQHETEQTQGSGNAAVEETAHEIKKEEKKEWMLPASIVFAAIVIGAAFVYASGPGGAATTGQPEKAVATAPPVTDKDVIVGDPNAPMTIIEYGDFQCPGCVSFFAVGEGLIRQQLVETGKAKFIFRPFPIVDKIVGKGTESVDSSLALLCARDQGKFWEMHDGLYTAEAKDEEAIARTGVGSSEGNGNLNRELFVQIAKNSGADVKAFSACYDARTPAGELSEIVASANEAGVQGTPTLFVNGVLFDLDPRQYPTWQSVIDYIAQSSK</sequence>
<dbReference type="PANTHER" id="PTHR13887:SF14">
    <property type="entry name" value="DISULFIDE BOND FORMATION PROTEIN D"/>
    <property type="match status" value="1"/>
</dbReference>
<dbReference type="SUPFAM" id="SSF52833">
    <property type="entry name" value="Thioredoxin-like"/>
    <property type="match status" value="1"/>
</dbReference>
<evidence type="ECO:0000256" key="1">
    <source>
        <dbReference type="ARBA" id="ARBA00005791"/>
    </source>
</evidence>
<evidence type="ECO:0000259" key="8">
    <source>
        <dbReference type="Pfam" id="PF13462"/>
    </source>
</evidence>
<keyword evidence="5" id="KW-0676">Redox-active center</keyword>
<keyword evidence="3" id="KW-0560">Oxidoreductase</keyword>
<protein>
    <recommendedName>
        <fullName evidence="8">Thioredoxin-like fold domain-containing protein</fullName>
    </recommendedName>
</protein>
<keyword evidence="2" id="KW-0732">Signal</keyword>
<dbReference type="EMBL" id="MGIV01000014">
    <property type="protein sequence ID" value="OGM94174.1"/>
    <property type="molecule type" value="Genomic_DNA"/>
</dbReference>
<evidence type="ECO:0000256" key="4">
    <source>
        <dbReference type="ARBA" id="ARBA00023157"/>
    </source>
</evidence>
<evidence type="ECO:0000256" key="3">
    <source>
        <dbReference type="ARBA" id="ARBA00023002"/>
    </source>
</evidence>
<dbReference type="InterPro" id="IPR036249">
    <property type="entry name" value="Thioredoxin-like_sf"/>
</dbReference>
<dbReference type="Gene3D" id="3.40.30.10">
    <property type="entry name" value="Glutaredoxin"/>
    <property type="match status" value="1"/>
</dbReference>
<dbReference type="Proteomes" id="UP000179057">
    <property type="component" value="Unassembled WGS sequence"/>
</dbReference>
<reference evidence="9 10" key="1">
    <citation type="journal article" date="2016" name="Nat. Commun.">
        <title>Thousands of microbial genomes shed light on interconnected biogeochemical processes in an aquifer system.</title>
        <authorList>
            <person name="Anantharaman K."/>
            <person name="Brown C.T."/>
            <person name="Hug L.A."/>
            <person name="Sharon I."/>
            <person name="Castelle C.J."/>
            <person name="Probst A.J."/>
            <person name="Thomas B.C."/>
            <person name="Singh A."/>
            <person name="Wilkins M.J."/>
            <person name="Karaoz U."/>
            <person name="Brodie E.L."/>
            <person name="Williams K.H."/>
            <person name="Hubbard S.S."/>
            <person name="Banfield J.F."/>
        </authorList>
    </citation>
    <scope>NUCLEOTIDE SEQUENCE [LARGE SCALE GENOMIC DNA]</scope>
</reference>
<organism evidence="9 10">
    <name type="scientific">Candidatus Wolfebacteria bacterium RIFOXYD1_FULL_48_65</name>
    <dbReference type="NCBI Taxonomy" id="1802561"/>
    <lineage>
        <taxon>Bacteria</taxon>
        <taxon>Candidatus Wolfeibacteriota</taxon>
    </lineage>
</organism>
<evidence type="ECO:0000256" key="7">
    <source>
        <dbReference type="SAM" id="Phobius"/>
    </source>
</evidence>